<evidence type="ECO:0000313" key="1">
    <source>
        <dbReference type="EMBL" id="AWB68878.1"/>
    </source>
</evidence>
<dbReference type="Proteomes" id="UP000244441">
    <property type="component" value="Chromosome"/>
</dbReference>
<keyword evidence="2" id="KW-1185">Reference proteome</keyword>
<evidence type="ECO:0000313" key="2">
    <source>
        <dbReference type="Proteomes" id="UP000244441"/>
    </source>
</evidence>
<protein>
    <submittedName>
        <fullName evidence="1">Diguanylate cyclase</fullName>
    </submittedName>
</protein>
<name>A0A2S0VXF2_9ALTE</name>
<organism evidence="1 2">
    <name type="scientific">Saccharobesus litoralis</name>
    <dbReference type="NCBI Taxonomy" id="2172099"/>
    <lineage>
        <taxon>Bacteria</taxon>
        <taxon>Pseudomonadati</taxon>
        <taxon>Pseudomonadota</taxon>
        <taxon>Gammaproteobacteria</taxon>
        <taxon>Alteromonadales</taxon>
        <taxon>Alteromonadaceae</taxon>
        <taxon>Saccharobesus</taxon>
    </lineage>
</organism>
<reference evidence="1 2" key="1">
    <citation type="submission" date="2018-01" db="EMBL/GenBank/DDBJ databases">
        <title>Genome sequence of a Cantenovulum-like bacteria.</title>
        <authorList>
            <person name="Tan W.R."/>
            <person name="Lau N.-S."/>
            <person name="Go F."/>
            <person name="Amirul A.-A.A."/>
        </authorList>
    </citation>
    <scope>NUCLEOTIDE SEQUENCE [LARGE SCALE GENOMIC DNA]</scope>
    <source>
        <strain evidence="1 2">CCB-QB4</strain>
    </source>
</reference>
<dbReference type="AlphaFoldDB" id="A0A2S0VXF2"/>
<sequence length="289" mass="33596">MFRLNFDFKLVILIITILLNLKLNAKDIELSINNASSANDVYQYELLKMALARSNKSYRLQQRENKLNEAQLVHFVTNNQLDVIWVATNQAYEEKMLPIRVPLFKGLIGHRLFIIRQGEQSQFSHINTLNDLQQLKLGQGAMWADTKVLKSAGLNVVTTLKYENLFYMLDGGRFDMYPRGVHEPFEEVKRYAELPLVVEKDLLLVYPLAVYFFVSNDNRQLAKEIETGLNAMIEDGTFDQYFYNYPMVHNALKLAKLGSRKKIFINNANMSSKTPFNDERLWLDLKFIP</sequence>
<dbReference type="KEGG" id="cate:C2869_01980"/>
<dbReference type="Gene3D" id="3.40.190.10">
    <property type="entry name" value="Periplasmic binding protein-like II"/>
    <property type="match status" value="2"/>
</dbReference>
<gene>
    <name evidence="1" type="ORF">C2869_01980</name>
</gene>
<dbReference type="SUPFAM" id="SSF53850">
    <property type="entry name" value="Periplasmic binding protein-like II"/>
    <property type="match status" value="1"/>
</dbReference>
<dbReference type="OrthoDB" id="547680at2"/>
<dbReference type="RefSeq" id="WP_108604921.1">
    <property type="nucleotide sequence ID" value="NZ_CP026604.1"/>
</dbReference>
<accession>A0A2S0VXF2</accession>
<proteinExistence type="predicted"/>
<dbReference type="EMBL" id="CP026604">
    <property type="protein sequence ID" value="AWB68878.1"/>
    <property type="molecule type" value="Genomic_DNA"/>
</dbReference>